<accession>A0ACC1T9H1</accession>
<gene>
    <name evidence="1" type="ORF">NM688_g2086</name>
</gene>
<reference evidence="1" key="1">
    <citation type="submission" date="2022-07" db="EMBL/GenBank/DDBJ databases">
        <title>Genome Sequence of Phlebia brevispora.</title>
        <authorList>
            <person name="Buettner E."/>
        </authorList>
    </citation>
    <scope>NUCLEOTIDE SEQUENCE</scope>
    <source>
        <strain evidence="1">MPL23</strain>
    </source>
</reference>
<sequence length="633" mass="71335">MKQEPREFRAGAEIARLDIDELLELIHSLRLVAWNSIQDRPHFEKHPGLCAMTTMTSTMLSSSVSSLHSRDKARRRLTTSFAGKHHIHSRCQPLPSSIEALDLSLSSPSPAQVLATIRHHVLSYLADLETSLSVESPLNIDIPTESLKTKDEPVVEEARNWSQTALDMLSRIRSDVMSHLPELHLETVPSVEEFVKSHMPDVARLDNVRARLPAMPEAVRSRLSDFDLTMSDMRSRLQDVRASFADISIDFHRTLEYIPTLSEHLQSLQTFLALNLPTTVGPDVLTPSATLSALLDRVLNSELLLAMSDTSPDIRGGEDMLEKAAFDVARAVRHSLHGARLIKYADLPERWRNNHFVSGGYRFIPLSRWPLLLASLFALHNETLNIHTHLIPFVLWSLNLISVSFFPTISFFPYLSFFSLSATNAVDLPSHTYNAIALLCLFFSAVWHTMSGCAHEGGMELCARVDYVGISWLINASIGSIVFYSFNDVNDSARNYYVTVCAVMAVLGSFFPFMHWFNDRRYRRWRIAFYLLLVFTSAAPLAHLAYLFSVSTMYNFISPVLSSLFAYSAGLVFYATHFPECILSQPGRTHWIDWLGGGSHAIWHVCIVGGIILHKRALEKMQGGIMAHIERML</sequence>
<keyword evidence="2" id="KW-1185">Reference proteome</keyword>
<name>A0ACC1T9H1_9APHY</name>
<evidence type="ECO:0000313" key="2">
    <source>
        <dbReference type="Proteomes" id="UP001148662"/>
    </source>
</evidence>
<protein>
    <submittedName>
        <fullName evidence="1">Uncharacterized protein</fullName>
    </submittedName>
</protein>
<comment type="caution">
    <text evidence="1">The sequence shown here is derived from an EMBL/GenBank/DDBJ whole genome shotgun (WGS) entry which is preliminary data.</text>
</comment>
<proteinExistence type="predicted"/>
<organism evidence="1 2">
    <name type="scientific">Phlebia brevispora</name>
    <dbReference type="NCBI Taxonomy" id="194682"/>
    <lineage>
        <taxon>Eukaryota</taxon>
        <taxon>Fungi</taxon>
        <taxon>Dikarya</taxon>
        <taxon>Basidiomycota</taxon>
        <taxon>Agaricomycotina</taxon>
        <taxon>Agaricomycetes</taxon>
        <taxon>Polyporales</taxon>
        <taxon>Meruliaceae</taxon>
        <taxon>Phlebia</taxon>
    </lineage>
</organism>
<evidence type="ECO:0000313" key="1">
    <source>
        <dbReference type="EMBL" id="KAJ3556335.1"/>
    </source>
</evidence>
<dbReference type="EMBL" id="JANHOG010000250">
    <property type="protein sequence ID" value="KAJ3556335.1"/>
    <property type="molecule type" value="Genomic_DNA"/>
</dbReference>
<dbReference type="Proteomes" id="UP001148662">
    <property type="component" value="Unassembled WGS sequence"/>
</dbReference>